<keyword evidence="5" id="KW-1185">Reference proteome</keyword>
<dbReference type="GO" id="GO:0004719">
    <property type="term" value="F:protein-L-isoaspartate (D-aspartate) O-methyltransferase activity"/>
    <property type="evidence" value="ECO:0007669"/>
    <property type="project" value="InterPro"/>
</dbReference>
<feature type="region of interest" description="Disordered" evidence="3">
    <location>
        <begin position="403"/>
        <end position="424"/>
    </location>
</feature>
<protein>
    <submittedName>
        <fullName evidence="4">S-adenosyl-L-methionine-dependent methyltransferase</fullName>
    </submittedName>
</protein>
<dbReference type="Gene3D" id="3.40.50.150">
    <property type="entry name" value="Vaccinia Virus protein VP39"/>
    <property type="match status" value="1"/>
</dbReference>
<gene>
    <name evidence="4" type="ORF">CTEN210_15799</name>
</gene>
<feature type="coiled-coil region" evidence="2">
    <location>
        <begin position="302"/>
        <end position="350"/>
    </location>
</feature>
<keyword evidence="4" id="KW-0808">Transferase</keyword>
<dbReference type="PANTHER" id="PTHR11579:SF9">
    <property type="entry name" value="PROTEIN-L-ISOASPARTATE O-METHYLTRANSFERASE"/>
    <property type="match status" value="1"/>
</dbReference>
<sequence>MAWYSSGNSNAELVDNLVENGLLSPGVVEAAFRSVDRALFVPNGYESVAYEDRPLKEGNVHLSAPHIYCAVLENLELVPNSRHSFLNLGIGSGYLSCICSHILGDKSQSFGVDIHSDVLNHCQAAISNWVESIDYAVATPILYQGNGLELSNEGECRLGFDRIYVGASITPHDLKNIQGFLAPGGILVAPVDDRLVQVKRSSNKFVEKTITAVHFAPMLTNPSHSVYIPASTWNVSTHHMYPDVFQSSVKELLLCSRSQYVQPAKKEPVGNVNLACVLPKEVWIHVLSFTHKRWFEPSPSPEEILAAELSREKDLRAEAEEQNQELARQNEVLKNERNHYLQLIQRIRRDTANALVEQREAFLMQGIVPREDPLRDASVELLRETQNTLNIGRNYNLSMSFYEESEDERSTSDNSEMDIEEDDDMEDLDLNLTMSLSMEAGNNQNNRAERSTHRAVSFANGEL</sequence>
<proteinExistence type="inferred from homology"/>
<feature type="compositionally biased region" description="Acidic residues" evidence="3">
    <location>
        <begin position="415"/>
        <end position="424"/>
    </location>
</feature>
<dbReference type="GO" id="GO:0032259">
    <property type="term" value="P:methylation"/>
    <property type="evidence" value="ECO:0007669"/>
    <property type="project" value="UniProtKB-KW"/>
</dbReference>
<evidence type="ECO:0000256" key="2">
    <source>
        <dbReference type="SAM" id="Coils"/>
    </source>
</evidence>
<keyword evidence="2" id="KW-0175">Coiled coil</keyword>
<keyword evidence="4" id="KW-0489">Methyltransferase</keyword>
<evidence type="ECO:0000313" key="4">
    <source>
        <dbReference type="EMBL" id="GFH59323.1"/>
    </source>
</evidence>
<dbReference type="InterPro" id="IPR029063">
    <property type="entry name" value="SAM-dependent_MTases_sf"/>
</dbReference>
<evidence type="ECO:0000313" key="5">
    <source>
        <dbReference type="Proteomes" id="UP001054902"/>
    </source>
</evidence>
<comment type="caution">
    <text evidence="4">The sequence shown here is derived from an EMBL/GenBank/DDBJ whole genome shotgun (WGS) entry which is preliminary data.</text>
</comment>
<comment type="similarity">
    <text evidence="1">Belongs to the methyltransferase superfamily. L-isoaspartyl/D-aspartyl protein methyltransferase family.</text>
</comment>
<organism evidence="4 5">
    <name type="scientific">Chaetoceros tenuissimus</name>
    <dbReference type="NCBI Taxonomy" id="426638"/>
    <lineage>
        <taxon>Eukaryota</taxon>
        <taxon>Sar</taxon>
        <taxon>Stramenopiles</taxon>
        <taxon>Ochrophyta</taxon>
        <taxon>Bacillariophyta</taxon>
        <taxon>Coscinodiscophyceae</taxon>
        <taxon>Chaetocerotophycidae</taxon>
        <taxon>Chaetocerotales</taxon>
        <taxon>Chaetocerotaceae</taxon>
        <taxon>Chaetoceros</taxon>
    </lineage>
</organism>
<feature type="region of interest" description="Disordered" evidence="3">
    <location>
        <begin position="441"/>
        <end position="463"/>
    </location>
</feature>
<dbReference type="EMBL" id="BLLK01000062">
    <property type="protein sequence ID" value="GFH59323.1"/>
    <property type="molecule type" value="Genomic_DNA"/>
</dbReference>
<dbReference type="InterPro" id="IPR000682">
    <property type="entry name" value="PCMT"/>
</dbReference>
<reference evidence="4 5" key="1">
    <citation type="journal article" date="2021" name="Sci. Rep.">
        <title>The genome of the diatom Chaetoceros tenuissimus carries an ancient integrated fragment of an extant virus.</title>
        <authorList>
            <person name="Hongo Y."/>
            <person name="Kimura K."/>
            <person name="Takaki Y."/>
            <person name="Yoshida Y."/>
            <person name="Baba S."/>
            <person name="Kobayashi G."/>
            <person name="Nagasaki K."/>
            <person name="Hano T."/>
            <person name="Tomaru Y."/>
        </authorList>
    </citation>
    <scope>NUCLEOTIDE SEQUENCE [LARGE SCALE GENOMIC DNA]</scope>
    <source>
        <strain evidence="4 5">NIES-3715</strain>
    </source>
</reference>
<dbReference type="AlphaFoldDB" id="A0AAD3D7U0"/>
<name>A0AAD3D7U0_9STRA</name>
<dbReference type="GO" id="GO:0005737">
    <property type="term" value="C:cytoplasm"/>
    <property type="evidence" value="ECO:0007669"/>
    <property type="project" value="TreeGrafter"/>
</dbReference>
<dbReference type="Proteomes" id="UP001054902">
    <property type="component" value="Unassembled WGS sequence"/>
</dbReference>
<evidence type="ECO:0000256" key="1">
    <source>
        <dbReference type="ARBA" id="ARBA00005369"/>
    </source>
</evidence>
<dbReference type="Pfam" id="PF01135">
    <property type="entry name" value="PCMT"/>
    <property type="match status" value="1"/>
</dbReference>
<evidence type="ECO:0000256" key="3">
    <source>
        <dbReference type="SAM" id="MobiDB-lite"/>
    </source>
</evidence>
<dbReference type="CDD" id="cd14686">
    <property type="entry name" value="bZIP"/>
    <property type="match status" value="1"/>
</dbReference>
<accession>A0AAD3D7U0</accession>
<dbReference type="PANTHER" id="PTHR11579">
    <property type="entry name" value="PROTEIN-L-ISOASPARTATE O-METHYLTRANSFERASE"/>
    <property type="match status" value="1"/>
</dbReference>
<dbReference type="SUPFAM" id="SSF53335">
    <property type="entry name" value="S-adenosyl-L-methionine-dependent methyltransferases"/>
    <property type="match status" value="1"/>
</dbReference>